<evidence type="ECO:0000256" key="3">
    <source>
        <dbReference type="ARBA" id="ARBA00023163"/>
    </source>
</evidence>
<dbReference type="EMBL" id="JAPIUX010000005">
    <property type="protein sequence ID" value="MCX2561193.1"/>
    <property type="molecule type" value="Genomic_DNA"/>
</dbReference>
<dbReference type="CDD" id="cd03137">
    <property type="entry name" value="GATase1_AraC_1"/>
    <property type="match status" value="1"/>
</dbReference>
<comment type="caution">
    <text evidence="5">The sequence shown here is derived from an EMBL/GenBank/DDBJ whole genome shotgun (WGS) entry which is preliminary data.</text>
</comment>
<evidence type="ECO:0000256" key="2">
    <source>
        <dbReference type="ARBA" id="ARBA00023125"/>
    </source>
</evidence>
<dbReference type="Gene3D" id="1.10.10.60">
    <property type="entry name" value="Homeodomain-like"/>
    <property type="match status" value="1"/>
</dbReference>
<accession>A0ABT3Q7C1</accession>
<dbReference type="InterPro" id="IPR002818">
    <property type="entry name" value="DJ-1/PfpI"/>
</dbReference>
<keyword evidence="3" id="KW-0804">Transcription</keyword>
<evidence type="ECO:0000313" key="6">
    <source>
        <dbReference type="Proteomes" id="UP001526446"/>
    </source>
</evidence>
<dbReference type="RefSeq" id="WP_166121626.1">
    <property type="nucleotide sequence ID" value="NZ_JAPIUX010000005.1"/>
</dbReference>
<dbReference type="InterPro" id="IPR018060">
    <property type="entry name" value="HTH_AraC"/>
</dbReference>
<dbReference type="PANTHER" id="PTHR43130:SF3">
    <property type="entry name" value="HTH-TYPE TRANSCRIPTIONAL REGULATOR RV1931C"/>
    <property type="match status" value="1"/>
</dbReference>
<dbReference type="SUPFAM" id="SSF46689">
    <property type="entry name" value="Homeodomain-like"/>
    <property type="match status" value="1"/>
</dbReference>
<dbReference type="InterPro" id="IPR009057">
    <property type="entry name" value="Homeodomain-like_sf"/>
</dbReference>
<evidence type="ECO:0000256" key="1">
    <source>
        <dbReference type="ARBA" id="ARBA00023015"/>
    </source>
</evidence>
<dbReference type="PROSITE" id="PS00041">
    <property type="entry name" value="HTH_ARAC_FAMILY_1"/>
    <property type="match status" value="1"/>
</dbReference>
<sequence length="319" mass="34482">MPNTIGPCVAILVYDRLSLFEFSCAFEVFGLSRPEMGADWYRCILVGAEAGPLRATHGVTVTPEKDLSGLDDADIIVIPGWRGASEEAPEELLSALRTAHKAGKRLVSICGAAFVLAQAGLLDGRRATTHWHHSDILAARYPTIHVVPDALYVEDGSLLTSAGSAAGLDLCIHVVRQDFGARAANMVARRLVVAAHRDGGQAQFIERAIPPPSGGRLPALLDAMQGRLGEPWGAQRMAREMRVSLRSLHRHVHEATGLSPGVWLMRQRILLAQELLQETDLSIEAIAHAAGFGSAANFRQHFRSVVGVAPTVFRRTACR</sequence>
<dbReference type="Pfam" id="PF12833">
    <property type="entry name" value="HTH_18"/>
    <property type="match status" value="1"/>
</dbReference>
<dbReference type="SUPFAM" id="SSF52317">
    <property type="entry name" value="Class I glutamine amidotransferase-like"/>
    <property type="match status" value="1"/>
</dbReference>
<dbReference type="InterPro" id="IPR029062">
    <property type="entry name" value="Class_I_gatase-like"/>
</dbReference>
<protein>
    <submittedName>
        <fullName evidence="5">DJ-1/PfpI family protein</fullName>
    </submittedName>
</protein>
<dbReference type="PROSITE" id="PS01124">
    <property type="entry name" value="HTH_ARAC_FAMILY_2"/>
    <property type="match status" value="1"/>
</dbReference>
<keyword evidence="2" id="KW-0238">DNA-binding</keyword>
<dbReference type="PANTHER" id="PTHR43130">
    <property type="entry name" value="ARAC-FAMILY TRANSCRIPTIONAL REGULATOR"/>
    <property type="match status" value="1"/>
</dbReference>
<evidence type="ECO:0000259" key="4">
    <source>
        <dbReference type="PROSITE" id="PS01124"/>
    </source>
</evidence>
<name>A0ABT3Q7C1_9PROT</name>
<dbReference type="Gene3D" id="3.40.50.880">
    <property type="match status" value="1"/>
</dbReference>
<gene>
    <name evidence="5" type="ORF">OQ252_07250</name>
</gene>
<proteinExistence type="predicted"/>
<dbReference type="InterPro" id="IPR052158">
    <property type="entry name" value="INH-QAR"/>
</dbReference>
<reference evidence="5 6" key="1">
    <citation type="submission" date="2022-11" db="EMBL/GenBank/DDBJ databases">
        <title>Genome sequencing of Acetobacter type strain.</title>
        <authorList>
            <person name="Heo J."/>
            <person name="Lee D."/>
            <person name="Han B.-H."/>
            <person name="Hong S.-B."/>
            <person name="Kwon S.-W."/>
        </authorList>
    </citation>
    <scope>NUCLEOTIDE SEQUENCE [LARGE SCALE GENOMIC DNA]</scope>
    <source>
        <strain evidence="5 6">KACC 21251</strain>
    </source>
</reference>
<dbReference type="Pfam" id="PF01965">
    <property type="entry name" value="DJ-1_PfpI"/>
    <property type="match status" value="1"/>
</dbReference>
<evidence type="ECO:0000313" key="5">
    <source>
        <dbReference type="EMBL" id="MCX2561193.1"/>
    </source>
</evidence>
<feature type="domain" description="HTH araC/xylS-type" evidence="4">
    <location>
        <begin position="218"/>
        <end position="316"/>
    </location>
</feature>
<keyword evidence="1" id="KW-0805">Transcription regulation</keyword>
<dbReference type="SMART" id="SM00342">
    <property type="entry name" value="HTH_ARAC"/>
    <property type="match status" value="1"/>
</dbReference>
<dbReference type="Proteomes" id="UP001526446">
    <property type="component" value="Unassembled WGS sequence"/>
</dbReference>
<keyword evidence="6" id="KW-1185">Reference proteome</keyword>
<organism evidence="5 6">
    <name type="scientific">Acetobacter farinalis</name>
    <dbReference type="NCBI Taxonomy" id="1260984"/>
    <lineage>
        <taxon>Bacteria</taxon>
        <taxon>Pseudomonadati</taxon>
        <taxon>Pseudomonadota</taxon>
        <taxon>Alphaproteobacteria</taxon>
        <taxon>Acetobacterales</taxon>
        <taxon>Acetobacteraceae</taxon>
        <taxon>Acetobacter</taxon>
    </lineage>
</organism>
<dbReference type="InterPro" id="IPR018062">
    <property type="entry name" value="HTH_AraC-typ_CS"/>
</dbReference>